<proteinExistence type="predicted"/>
<keyword evidence="2" id="KW-1185">Reference proteome</keyword>
<gene>
    <name evidence="1" type="ORF">CALVIDRAFT_537360</name>
</gene>
<evidence type="ECO:0000313" key="1">
    <source>
        <dbReference type="EMBL" id="KZO96163.1"/>
    </source>
</evidence>
<sequence>MLALILAFSGPRSTTTVMQMAKCKSLKQDTWRYVFETLLDEAQTASVVLSLMRVCKEWKASS</sequence>
<organism evidence="1 2">
    <name type="scientific">Calocera viscosa (strain TUFC12733)</name>
    <dbReference type="NCBI Taxonomy" id="1330018"/>
    <lineage>
        <taxon>Eukaryota</taxon>
        <taxon>Fungi</taxon>
        <taxon>Dikarya</taxon>
        <taxon>Basidiomycota</taxon>
        <taxon>Agaricomycotina</taxon>
        <taxon>Dacrymycetes</taxon>
        <taxon>Dacrymycetales</taxon>
        <taxon>Dacrymycetaceae</taxon>
        <taxon>Calocera</taxon>
    </lineage>
</organism>
<accession>A0A167LYI0</accession>
<dbReference type="EMBL" id="KV417285">
    <property type="protein sequence ID" value="KZO96163.1"/>
    <property type="molecule type" value="Genomic_DNA"/>
</dbReference>
<dbReference type="AlphaFoldDB" id="A0A167LYI0"/>
<name>A0A167LYI0_CALVF</name>
<dbReference type="Proteomes" id="UP000076738">
    <property type="component" value="Unassembled WGS sequence"/>
</dbReference>
<protein>
    <submittedName>
        <fullName evidence="1">Uncharacterized protein</fullName>
    </submittedName>
</protein>
<evidence type="ECO:0000313" key="2">
    <source>
        <dbReference type="Proteomes" id="UP000076738"/>
    </source>
</evidence>
<reference evidence="1 2" key="1">
    <citation type="journal article" date="2016" name="Mol. Biol. Evol.">
        <title>Comparative Genomics of Early-Diverging Mushroom-Forming Fungi Provides Insights into the Origins of Lignocellulose Decay Capabilities.</title>
        <authorList>
            <person name="Nagy L.G."/>
            <person name="Riley R."/>
            <person name="Tritt A."/>
            <person name="Adam C."/>
            <person name="Daum C."/>
            <person name="Floudas D."/>
            <person name="Sun H."/>
            <person name="Yadav J.S."/>
            <person name="Pangilinan J."/>
            <person name="Larsson K.H."/>
            <person name="Matsuura K."/>
            <person name="Barry K."/>
            <person name="Labutti K."/>
            <person name="Kuo R."/>
            <person name="Ohm R.A."/>
            <person name="Bhattacharya S.S."/>
            <person name="Shirouzu T."/>
            <person name="Yoshinaga Y."/>
            <person name="Martin F.M."/>
            <person name="Grigoriev I.V."/>
            <person name="Hibbett D.S."/>
        </authorList>
    </citation>
    <scope>NUCLEOTIDE SEQUENCE [LARGE SCALE GENOMIC DNA]</scope>
    <source>
        <strain evidence="1 2">TUFC12733</strain>
    </source>
</reference>